<proteinExistence type="predicted"/>
<evidence type="ECO:0000313" key="1">
    <source>
        <dbReference type="EMBL" id="RJE16477.1"/>
    </source>
</evidence>
<reference evidence="2" key="1">
    <citation type="submission" date="2017-02" db="EMBL/GenBank/DDBJ databases">
        <authorList>
            <person name="Tafer H."/>
            <person name="Lopandic K."/>
        </authorList>
    </citation>
    <scope>NUCLEOTIDE SEQUENCE [LARGE SCALE GENOMIC DNA]</scope>
    <source>
        <strain evidence="2">CBS 366.77</strain>
    </source>
</reference>
<name>A0A3A2Z530_9EURO</name>
<protein>
    <submittedName>
        <fullName evidence="1">Uncharacterized protein</fullName>
    </submittedName>
</protein>
<gene>
    <name evidence="1" type="ORF">PHISCL_11186</name>
</gene>
<organism evidence="1 2">
    <name type="scientific">Aspergillus sclerotialis</name>
    <dbReference type="NCBI Taxonomy" id="2070753"/>
    <lineage>
        <taxon>Eukaryota</taxon>
        <taxon>Fungi</taxon>
        <taxon>Dikarya</taxon>
        <taxon>Ascomycota</taxon>
        <taxon>Pezizomycotina</taxon>
        <taxon>Eurotiomycetes</taxon>
        <taxon>Eurotiomycetidae</taxon>
        <taxon>Eurotiales</taxon>
        <taxon>Aspergillaceae</taxon>
        <taxon>Aspergillus</taxon>
        <taxon>Aspergillus subgen. Polypaecilum</taxon>
    </lineage>
</organism>
<dbReference type="Proteomes" id="UP000266188">
    <property type="component" value="Unassembled WGS sequence"/>
</dbReference>
<keyword evidence="2" id="KW-1185">Reference proteome</keyword>
<evidence type="ECO:0000313" key="2">
    <source>
        <dbReference type="Proteomes" id="UP000266188"/>
    </source>
</evidence>
<dbReference type="AlphaFoldDB" id="A0A3A2Z530"/>
<comment type="caution">
    <text evidence="1">The sequence shown here is derived from an EMBL/GenBank/DDBJ whole genome shotgun (WGS) entry which is preliminary data.</text>
</comment>
<dbReference type="PROSITE" id="PS51257">
    <property type="entry name" value="PROKAR_LIPOPROTEIN"/>
    <property type="match status" value="1"/>
</dbReference>
<sequence length="67" mass="6920">MIHRAPSPQIIHYSALTWASGCGTACAVDSRVARLTFAAVGFAGSFVEADWVGESAGCEGEEGKEGC</sequence>
<dbReference type="EMBL" id="MVGC01004585">
    <property type="protein sequence ID" value="RJE16477.1"/>
    <property type="molecule type" value="Genomic_DNA"/>
</dbReference>
<accession>A0A3A2Z530</accession>